<feature type="compositionally biased region" description="Polar residues" evidence="1">
    <location>
        <begin position="174"/>
        <end position="188"/>
    </location>
</feature>
<feature type="compositionally biased region" description="Low complexity" evidence="1">
    <location>
        <begin position="469"/>
        <end position="484"/>
    </location>
</feature>
<evidence type="ECO:0000313" key="3">
    <source>
        <dbReference type="EMBL" id="PBK78297.1"/>
    </source>
</evidence>
<gene>
    <name evidence="3" type="ORF">ARMSODRAFT_947186</name>
</gene>
<dbReference type="STRING" id="1076256.A0A2H3CNG0"/>
<organism evidence="3 4">
    <name type="scientific">Armillaria solidipes</name>
    <dbReference type="NCBI Taxonomy" id="1076256"/>
    <lineage>
        <taxon>Eukaryota</taxon>
        <taxon>Fungi</taxon>
        <taxon>Dikarya</taxon>
        <taxon>Basidiomycota</taxon>
        <taxon>Agaricomycotina</taxon>
        <taxon>Agaricomycetes</taxon>
        <taxon>Agaricomycetidae</taxon>
        <taxon>Agaricales</taxon>
        <taxon>Marasmiineae</taxon>
        <taxon>Physalacriaceae</taxon>
        <taxon>Armillaria</taxon>
    </lineage>
</organism>
<name>A0A2H3CNG0_9AGAR</name>
<protein>
    <recommendedName>
        <fullName evidence="5">Smr domain-containing protein</fullName>
    </recommendedName>
</protein>
<evidence type="ECO:0008006" key="5">
    <source>
        <dbReference type="Google" id="ProtNLM"/>
    </source>
</evidence>
<sequence length="700" mass="75757">MSIVGSVFSSRSSPFHVSNRRVALIMDSIFAIGAGTALRFVIDTVARNNVKLTGSIIGLWEGIVLLHFLQKMPYSFDPYVGYAVRLFIDFLVTESITRLLLVVVWTGLGMVLADIAPSIWHETGMRKAWHRLRRELFLLTRSVPTLTPFTKPRIVRFSPSRTASIISSAVGSRTPSVLTTTPTISQPSLDIAPAPRTPKRPVPGFFPGEVSETETQSSTSASSRASPPASVSVPIHDTDTESLVSGQGTSRDFTFPSMPPRDNDDLYASSSSSDTTEQMDPTTLDPTADLPEIVVADEEPNTPKQDLTVFPPTPEDSPYDPPQEERVITPPASEVPVIPDLPETGIDSEWENVEMEDGAPTPPPKDDPMRPLKMFPSSSRAPSQVRSETAAPSSSKPLGKPKAQSEVDAPVSGSPFEVNADRDSPPAMPIPVHFSQAQVPPIIVSPATESPADDGAQNSSAAAGGLQQTHSMTTSTSESTDMASNLARASSINKDILNVTPEDQTNPPPPYPQALFTHDEAESPEGESGQRPTAPSSDTSISSTSSLIQDARAHHTKMAEYANQERELERQIDALEADGAAGVGLKFLKTKELEALRRKMAKTKERAEKKFFSDANPDEQSNEIDLTGLTAQQGLEVTEKRLAYFLSAGKLDKPLVVTVPKQVAKGRAMKTKLRTAMKEHGITVVDDGQRILRIMLPQTV</sequence>
<feature type="region of interest" description="Disordered" evidence="1">
    <location>
        <begin position="174"/>
        <end position="557"/>
    </location>
</feature>
<accession>A0A2H3CNG0</accession>
<evidence type="ECO:0000256" key="1">
    <source>
        <dbReference type="SAM" id="MobiDB-lite"/>
    </source>
</evidence>
<dbReference type="AlphaFoldDB" id="A0A2H3CNG0"/>
<feature type="compositionally biased region" description="Low complexity" evidence="1">
    <location>
        <begin position="209"/>
        <end position="234"/>
    </location>
</feature>
<reference evidence="4" key="1">
    <citation type="journal article" date="2017" name="Nat. Ecol. Evol.">
        <title>Genome expansion and lineage-specific genetic innovations in the forest pathogenic fungi Armillaria.</title>
        <authorList>
            <person name="Sipos G."/>
            <person name="Prasanna A.N."/>
            <person name="Walter M.C."/>
            <person name="O'Connor E."/>
            <person name="Balint B."/>
            <person name="Krizsan K."/>
            <person name="Kiss B."/>
            <person name="Hess J."/>
            <person name="Varga T."/>
            <person name="Slot J."/>
            <person name="Riley R."/>
            <person name="Boka B."/>
            <person name="Rigling D."/>
            <person name="Barry K."/>
            <person name="Lee J."/>
            <person name="Mihaltcheva S."/>
            <person name="LaButti K."/>
            <person name="Lipzen A."/>
            <person name="Waldron R."/>
            <person name="Moloney N.M."/>
            <person name="Sperisen C."/>
            <person name="Kredics L."/>
            <person name="Vagvoelgyi C."/>
            <person name="Patrignani A."/>
            <person name="Fitzpatrick D."/>
            <person name="Nagy I."/>
            <person name="Doyle S."/>
            <person name="Anderson J.B."/>
            <person name="Grigoriev I.V."/>
            <person name="Gueldener U."/>
            <person name="Muensterkoetter M."/>
            <person name="Nagy L.G."/>
        </authorList>
    </citation>
    <scope>NUCLEOTIDE SEQUENCE [LARGE SCALE GENOMIC DNA]</scope>
    <source>
        <strain evidence="4">28-4</strain>
    </source>
</reference>
<keyword evidence="4" id="KW-1185">Reference proteome</keyword>
<proteinExistence type="predicted"/>
<feature type="transmembrane region" description="Helical" evidence="2">
    <location>
        <begin position="99"/>
        <end position="120"/>
    </location>
</feature>
<dbReference type="Proteomes" id="UP000218334">
    <property type="component" value="Unassembled WGS sequence"/>
</dbReference>
<feature type="compositionally biased region" description="Low complexity" evidence="1">
    <location>
        <begin position="536"/>
        <end position="546"/>
    </location>
</feature>
<keyword evidence="2" id="KW-0812">Transmembrane</keyword>
<evidence type="ECO:0000313" key="4">
    <source>
        <dbReference type="Proteomes" id="UP000218334"/>
    </source>
</evidence>
<feature type="compositionally biased region" description="Acidic residues" evidence="1">
    <location>
        <begin position="346"/>
        <end position="357"/>
    </location>
</feature>
<evidence type="ECO:0000256" key="2">
    <source>
        <dbReference type="SAM" id="Phobius"/>
    </source>
</evidence>
<dbReference type="EMBL" id="KZ293415">
    <property type="protein sequence ID" value="PBK78297.1"/>
    <property type="molecule type" value="Genomic_DNA"/>
</dbReference>
<feature type="transmembrane region" description="Helical" evidence="2">
    <location>
        <begin position="22"/>
        <end position="42"/>
    </location>
</feature>
<feature type="compositionally biased region" description="Polar residues" evidence="1">
    <location>
        <begin position="241"/>
        <end position="252"/>
    </location>
</feature>
<feature type="compositionally biased region" description="Pro residues" evidence="1">
    <location>
        <begin position="311"/>
        <end position="321"/>
    </location>
</feature>
<feature type="compositionally biased region" description="Polar residues" evidence="1">
    <location>
        <begin position="268"/>
        <end position="285"/>
    </location>
</feature>
<keyword evidence="2" id="KW-0472">Membrane</keyword>
<keyword evidence="2" id="KW-1133">Transmembrane helix</keyword>
<feature type="compositionally biased region" description="Polar residues" evidence="1">
    <location>
        <begin position="376"/>
        <end position="396"/>
    </location>
</feature>